<dbReference type="InterPro" id="IPR000253">
    <property type="entry name" value="FHA_dom"/>
</dbReference>
<feature type="binding site" evidence="2">
    <location>
        <position position="183"/>
    </location>
    <ligand>
        <name>ATP</name>
        <dbReference type="ChEBI" id="CHEBI:30616"/>
    </ligand>
</feature>
<dbReference type="Pfam" id="PF00498">
    <property type="entry name" value="FHA"/>
    <property type="match status" value="1"/>
</dbReference>
<reference evidence="7" key="1">
    <citation type="journal article" date="2017" name="Nat. Ecol. Evol.">
        <title>Genome expansion and lineage-specific genetic innovations in the forest pathogenic fungi Armillaria.</title>
        <authorList>
            <person name="Sipos G."/>
            <person name="Prasanna A.N."/>
            <person name="Walter M.C."/>
            <person name="O'Connor E."/>
            <person name="Balint B."/>
            <person name="Krizsan K."/>
            <person name="Kiss B."/>
            <person name="Hess J."/>
            <person name="Varga T."/>
            <person name="Slot J."/>
            <person name="Riley R."/>
            <person name="Boka B."/>
            <person name="Rigling D."/>
            <person name="Barry K."/>
            <person name="Lee J."/>
            <person name="Mihaltcheva S."/>
            <person name="LaButti K."/>
            <person name="Lipzen A."/>
            <person name="Waldron R."/>
            <person name="Moloney N.M."/>
            <person name="Sperisen C."/>
            <person name="Kredics L."/>
            <person name="Vagvoelgyi C."/>
            <person name="Patrignani A."/>
            <person name="Fitzpatrick D."/>
            <person name="Nagy I."/>
            <person name="Doyle S."/>
            <person name="Anderson J.B."/>
            <person name="Grigoriev I.V."/>
            <person name="Gueldener U."/>
            <person name="Muensterkoetter M."/>
            <person name="Nagy L.G."/>
        </authorList>
    </citation>
    <scope>NUCLEOTIDE SEQUENCE [LARGE SCALE GENOMIC DNA]</scope>
    <source>
        <strain evidence="7">28-4</strain>
    </source>
</reference>
<keyword evidence="2" id="KW-0067">ATP-binding</keyword>
<dbReference type="Pfam" id="PF00069">
    <property type="entry name" value="Pkinase"/>
    <property type="match status" value="1"/>
</dbReference>
<gene>
    <name evidence="6" type="ORF">ARMSODRAFT_875386</name>
</gene>
<dbReference type="SUPFAM" id="SSF56112">
    <property type="entry name" value="Protein kinase-like (PK-like)"/>
    <property type="match status" value="1"/>
</dbReference>
<evidence type="ECO:0000259" key="5">
    <source>
        <dbReference type="PROSITE" id="PS50011"/>
    </source>
</evidence>
<dbReference type="CDD" id="cd22670">
    <property type="entry name" value="FHA_MEK1-like"/>
    <property type="match status" value="1"/>
</dbReference>
<dbReference type="InterPro" id="IPR017441">
    <property type="entry name" value="Protein_kinase_ATP_BS"/>
</dbReference>
<dbReference type="EMBL" id="KZ293416">
    <property type="protein sequence ID" value="PBK77372.1"/>
    <property type="molecule type" value="Genomic_DNA"/>
</dbReference>
<dbReference type="SMART" id="SM00240">
    <property type="entry name" value="FHA"/>
    <property type="match status" value="1"/>
</dbReference>
<dbReference type="InterPro" id="IPR000719">
    <property type="entry name" value="Prot_kinase_dom"/>
</dbReference>
<dbReference type="AlphaFoldDB" id="A0A2H3CDR8"/>
<proteinExistence type="inferred from homology"/>
<keyword evidence="2" id="KW-0547">Nucleotide-binding</keyword>
<dbReference type="SUPFAM" id="SSF49879">
    <property type="entry name" value="SMAD/FHA domain"/>
    <property type="match status" value="1"/>
</dbReference>
<protein>
    <submittedName>
        <fullName evidence="6">Kinase-like protein</fullName>
    </submittedName>
</protein>
<dbReference type="GO" id="GO:0005524">
    <property type="term" value="F:ATP binding"/>
    <property type="evidence" value="ECO:0007669"/>
    <property type="project" value="UniProtKB-UniRule"/>
</dbReference>
<dbReference type="PROSITE" id="PS50006">
    <property type="entry name" value="FHA_DOMAIN"/>
    <property type="match status" value="1"/>
</dbReference>
<dbReference type="Gene3D" id="1.10.510.10">
    <property type="entry name" value="Transferase(Phosphotransferase) domain 1"/>
    <property type="match status" value="1"/>
</dbReference>
<feature type="domain" description="FHA" evidence="4">
    <location>
        <begin position="46"/>
        <end position="100"/>
    </location>
</feature>
<dbReference type="PROSITE" id="PS50011">
    <property type="entry name" value="PROTEIN_KINASE_DOM"/>
    <property type="match status" value="1"/>
</dbReference>
<dbReference type="GO" id="GO:0004672">
    <property type="term" value="F:protein kinase activity"/>
    <property type="evidence" value="ECO:0007669"/>
    <property type="project" value="InterPro"/>
</dbReference>
<accession>A0A2H3CDR8</accession>
<dbReference type="PANTHER" id="PTHR24347">
    <property type="entry name" value="SERINE/THREONINE-PROTEIN KINASE"/>
    <property type="match status" value="1"/>
</dbReference>
<evidence type="ECO:0000259" key="4">
    <source>
        <dbReference type="PROSITE" id="PS50006"/>
    </source>
</evidence>
<evidence type="ECO:0000256" key="1">
    <source>
        <dbReference type="ARBA" id="ARBA00005575"/>
    </source>
</evidence>
<dbReference type="PROSITE" id="PS00107">
    <property type="entry name" value="PROTEIN_KINASE_ATP"/>
    <property type="match status" value="1"/>
</dbReference>
<dbReference type="Proteomes" id="UP000218334">
    <property type="component" value="Unassembled WGS sequence"/>
</dbReference>
<name>A0A2H3CDR8_9AGAR</name>
<dbReference type="InterPro" id="IPR008984">
    <property type="entry name" value="SMAD_FHA_dom_sf"/>
</dbReference>
<keyword evidence="6" id="KW-0418">Kinase</keyword>
<evidence type="ECO:0000256" key="2">
    <source>
        <dbReference type="PROSITE-ProRule" id="PRU10141"/>
    </source>
</evidence>
<dbReference type="STRING" id="1076256.A0A2H3CDR8"/>
<feature type="domain" description="Protein kinase" evidence="5">
    <location>
        <begin position="154"/>
        <end position="444"/>
    </location>
</feature>
<feature type="transmembrane region" description="Helical" evidence="3">
    <location>
        <begin position="20"/>
        <end position="42"/>
    </location>
</feature>
<evidence type="ECO:0000313" key="6">
    <source>
        <dbReference type="EMBL" id="PBK77372.1"/>
    </source>
</evidence>
<keyword evidence="3" id="KW-0812">Transmembrane</keyword>
<keyword evidence="3" id="KW-1133">Transmembrane helix</keyword>
<dbReference type="Gene3D" id="2.60.200.20">
    <property type="match status" value="1"/>
</dbReference>
<sequence length="463" mass="51773">MSNICAKLVTVKKGRKEGILSPFSCLLLCYYISSSTAIVLSLNKPVTIGRNPDYCTYVVTDASVSGVHCKLSAVRSPNGGVIVSCQDMSKNGIILNEHRIRKTAVILMDGDMIHIPDSLTFTCIHLWKEPVEKVTVFDPTPPQQPTHKQIGAYIVTSQCLGSGSFATVHLALDTAHQRQIACKSIRTKKEHEMSQVMKEIRILMALNHAVLHSTDAICSHIFLQLCTGGDLFTYITSYAEKDSRLCEAEAKYIMYQLLKALMYLHDKSISHRDIKASPENILLYCPGPYPRILIADFGLARPKSYQETFNVCGTVSYLPPEGILALDQKHLGYVGMPSDCWSAGVILYIMLSGTHPFDYEATFGSSDNWISHIQDSRDPEFSQFSQSYLSGEARLKERIINGTVDFQRTPWDVLSDAKALVGRLLIHNPLHRATVYTALRSQWITTDLEELDAAYRDRILAFQ</sequence>
<organism evidence="6 7">
    <name type="scientific">Armillaria solidipes</name>
    <dbReference type="NCBI Taxonomy" id="1076256"/>
    <lineage>
        <taxon>Eukaryota</taxon>
        <taxon>Fungi</taxon>
        <taxon>Dikarya</taxon>
        <taxon>Basidiomycota</taxon>
        <taxon>Agaricomycotina</taxon>
        <taxon>Agaricomycetes</taxon>
        <taxon>Agaricomycetidae</taxon>
        <taxon>Agaricales</taxon>
        <taxon>Marasmiineae</taxon>
        <taxon>Physalacriaceae</taxon>
        <taxon>Armillaria</taxon>
    </lineage>
</organism>
<dbReference type="InterPro" id="IPR011009">
    <property type="entry name" value="Kinase-like_dom_sf"/>
</dbReference>
<comment type="similarity">
    <text evidence="1">Belongs to the protein kinase superfamily. CAMK Ser/Thr protein kinase family. CHEK2 subfamily.</text>
</comment>
<keyword evidence="3" id="KW-0472">Membrane</keyword>
<evidence type="ECO:0000313" key="7">
    <source>
        <dbReference type="Proteomes" id="UP000218334"/>
    </source>
</evidence>
<keyword evidence="7" id="KW-1185">Reference proteome</keyword>
<keyword evidence="6" id="KW-0808">Transferase</keyword>
<evidence type="ECO:0000256" key="3">
    <source>
        <dbReference type="SAM" id="Phobius"/>
    </source>
</evidence>